<comment type="subcellular location">
    <subcellularLocation>
        <location evidence="2">Cell outer membrane</location>
    </subcellularLocation>
    <subcellularLocation>
        <location evidence="1">Cell surface</location>
    </subcellularLocation>
</comment>
<gene>
    <name evidence="15" type="ORF">HZI69_07990</name>
</gene>
<dbReference type="Pfam" id="PF05658">
    <property type="entry name" value="YadA_head"/>
    <property type="match status" value="2"/>
</dbReference>
<evidence type="ECO:0000313" key="15">
    <source>
        <dbReference type="EMBL" id="NYA27770.1"/>
    </source>
</evidence>
<proteinExistence type="inferred from homology"/>
<dbReference type="SUPFAM" id="SSF101967">
    <property type="entry name" value="Adhesin YadA, collagen-binding domain"/>
    <property type="match status" value="1"/>
</dbReference>
<dbReference type="InterPro" id="IPR008635">
    <property type="entry name" value="Coiled_stalk_dom"/>
</dbReference>
<evidence type="ECO:0000313" key="16">
    <source>
        <dbReference type="Proteomes" id="UP000590599"/>
    </source>
</evidence>
<dbReference type="GO" id="GO:0015031">
    <property type="term" value="P:protein transport"/>
    <property type="evidence" value="ECO:0007669"/>
    <property type="project" value="UniProtKB-KW"/>
</dbReference>
<keyword evidence="10" id="KW-0998">Cell outer membrane</keyword>
<feature type="domain" description="ESPR" evidence="14">
    <location>
        <begin position="1"/>
        <end position="45"/>
    </location>
</feature>
<feature type="domain" description="Trimeric autotransporter adhesin YadA-like C-terminal membrane anchor" evidence="11">
    <location>
        <begin position="856"/>
        <end position="915"/>
    </location>
</feature>
<comment type="similarity">
    <text evidence="3">Belongs to the autotransporter-2 (AT-2) (TC 1.B.40) family.</text>
</comment>
<feature type="domain" description="Trimeric autotransporter adhesin YadA-like stalk" evidence="13">
    <location>
        <begin position="794"/>
        <end position="836"/>
    </location>
</feature>
<keyword evidence="9" id="KW-0472">Membrane</keyword>
<dbReference type="Pfam" id="PF03895">
    <property type="entry name" value="YadA_anchor"/>
    <property type="match status" value="1"/>
</dbReference>
<evidence type="ECO:0000256" key="2">
    <source>
        <dbReference type="ARBA" id="ARBA00004442"/>
    </source>
</evidence>
<evidence type="ECO:0000256" key="4">
    <source>
        <dbReference type="ARBA" id="ARBA00022448"/>
    </source>
</evidence>
<dbReference type="Pfam" id="PF05662">
    <property type="entry name" value="YadA_stalk"/>
    <property type="match status" value="2"/>
</dbReference>
<protein>
    <submittedName>
        <fullName evidence="15">YadA-like family protein</fullName>
    </submittedName>
</protein>
<keyword evidence="8" id="KW-0653">Protein transport</keyword>
<dbReference type="Pfam" id="PF13018">
    <property type="entry name" value="ESPR"/>
    <property type="match status" value="1"/>
</dbReference>
<dbReference type="Gene3D" id="2.150.10.10">
    <property type="entry name" value="Serralysin-like metalloprotease, C-terminal"/>
    <property type="match status" value="2"/>
</dbReference>
<evidence type="ECO:0000259" key="14">
    <source>
        <dbReference type="Pfam" id="PF13018"/>
    </source>
</evidence>
<reference evidence="15 16" key="1">
    <citation type="submission" date="2020-07" db="EMBL/GenBank/DDBJ databases">
        <title>Genus Haemophilus, Bergeys manual.</title>
        <authorList>
            <person name="Noerskov-Lauritsen N."/>
        </authorList>
    </citation>
    <scope>NUCLEOTIDE SEQUENCE [LARGE SCALE GENOMIC DNA]</scope>
    <source>
        <strain evidence="15 16">CCUG30047</strain>
    </source>
</reference>
<dbReference type="InterPro" id="IPR024973">
    <property type="entry name" value="ESPR"/>
</dbReference>
<dbReference type="InterPro" id="IPR045584">
    <property type="entry name" value="Pilin-like"/>
</dbReference>
<keyword evidence="7" id="KW-0732">Signal</keyword>
<name>A0A852PTJ0_HAEHA</name>
<dbReference type="GO" id="GO:0009279">
    <property type="term" value="C:cell outer membrane"/>
    <property type="evidence" value="ECO:0007669"/>
    <property type="project" value="UniProtKB-SubCell"/>
</dbReference>
<evidence type="ECO:0000259" key="12">
    <source>
        <dbReference type="Pfam" id="PF05658"/>
    </source>
</evidence>
<keyword evidence="6" id="KW-0812">Transmembrane</keyword>
<keyword evidence="4" id="KW-0813">Transport</keyword>
<evidence type="ECO:0000256" key="3">
    <source>
        <dbReference type="ARBA" id="ARBA00005848"/>
    </source>
</evidence>
<dbReference type="AlphaFoldDB" id="A0A852PTJ0"/>
<dbReference type="GO" id="GO:0009986">
    <property type="term" value="C:cell surface"/>
    <property type="evidence" value="ECO:0007669"/>
    <property type="project" value="UniProtKB-SubCell"/>
</dbReference>
<dbReference type="Gene3D" id="1.20.5.170">
    <property type="match status" value="1"/>
</dbReference>
<dbReference type="InterPro" id="IPR008640">
    <property type="entry name" value="Adhesin_Head_dom"/>
</dbReference>
<dbReference type="RefSeq" id="WP_179227944.1">
    <property type="nucleotide sequence ID" value="NZ_JACBKA010000019.1"/>
</dbReference>
<evidence type="ECO:0000256" key="1">
    <source>
        <dbReference type="ARBA" id="ARBA00004241"/>
    </source>
</evidence>
<sequence length="915" mass="93088">MNKIFRIVWSEVSQAWIAVSELTKKHKKRASVTAVTAVLVAGVLPSLAEASGGDSDFGPVAREDLGTDYYFRVTTANVGESDDNDHYRGCKNGNVDSECPSTEMNIGTLGTDKDPEKDTSDNSRLVLEGGNGIRLEKDADGRHKITFKAPVEAAEGSNAISIEQPIEGEKAGHTIIKSEIKSGSADKIKVDSVDGVTTITWVGGDTAGGAAGGGTSVAAGDGISVSTDNKVSVNAKNKGGLTVNGDGVSVTTDNTTITVDAATGGVKAVTGDFKVDAATGDTVANDNDGDKLTTVTNVAKAINDAKVKVTEGNGAKVEHDKATNSYKVSAKVEKDKGLVAGADGLSVRGGNGVTVDGSGVSVHANANGGIKVDGDGVSVNAKNKGGLTVNGDGVSVTTDNTTITVDAATGGVKAVTGDFKVDAATGDTVANDNDGDKLTTVTNVAKAINDAKVKVEAGSGISVEHNPVSNAYTVFAPFEKTENDKGTTVTFKGKITTEHPNGETKLTGIAAGDISPTSSDAVNGAQIYGLNRGATTKVENVTVAGNTYNNVIVSNDGKNTPLLKTYNTQDKRTVLTNSVYEAIYNMNEYGIKFFHVNDGTENAKREGHSENDSSASGKYATAIGALSDASGKNAVAMGFGSTVTGDNSIAIGTGNQVEAAKSGAFGDPNIINGKDVNNVAVSGSYAVGNDNIIDSSNTFVLGNDINNKGNSTPVGHTVENSVYLGNKTTARGGDGSQTAALKNIKHDGSEGTTTTAGSIGTVNEAIVNGMSYGGFAGAKGHGVVSVGAADAERRIQNVAAGEISATSTDAINGSQLYSISSRLGNNMNSLNDRINKVGKRADAGTASAIAMANLLQSYRPGLSAATAAVGQYRGQSAIAVGYSRLSDNGKYGVKFSLGANTQGNVGAGAGVAYFW</sequence>
<evidence type="ECO:0000256" key="8">
    <source>
        <dbReference type="ARBA" id="ARBA00022927"/>
    </source>
</evidence>
<feature type="domain" description="Trimeric autotransporter adhesin YadA-like head" evidence="12">
    <location>
        <begin position="612"/>
        <end position="626"/>
    </location>
</feature>
<evidence type="ECO:0000256" key="7">
    <source>
        <dbReference type="ARBA" id="ARBA00022729"/>
    </source>
</evidence>
<evidence type="ECO:0000259" key="11">
    <source>
        <dbReference type="Pfam" id="PF03895"/>
    </source>
</evidence>
<accession>A0A852PTJ0</accession>
<comment type="caution">
    <text evidence="15">The sequence shown here is derived from an EMBL/GenBank/DDBJ whole genome shotgun (WGS) entry which is preliminary data.</text>
</comment>
<evidence type="ECO:0000256" key="6">
    <source>
        <dbReference type="ARBA" id="ARBA00022692"/>
    </source>
</evidence>
<dbReference type="InterPro" id="IPR005594">
    <property type="entry name" value="YadA_C"/>
</dbReference>
<dbReference type="Gene3D" id="3.30.1300.30">
    <property type="entry name" value="GSPII I/J protein-like"/>
    <property type="match status" value="1"/>
</dbReference>
<feature type="domain" description="Trimeric autotransporter adhesin YadA-like stalk" evidence="13">
    <location>
        <begin position="505"/>
        <end position="549"/>
    </location>
</feature>
<dbReference type="EMBL" id="JACBKA010000019">
    <property type="protein sequence ID" value="NYA27770.1"/>
    <property type="molecule type" value="Genomic_DNA"/>
</dbReference>
<feature type="domain" description="Trimeric autotransporter adhesin YadA-like head" evidence="12">
    <location>
        <begin position="629"/>
        <end position="654"/>
    </location>
</feature>
<dbReference type="CDD" id="cd12820">
    <property type="entry name" value="LbR_YadA-like"/>
    <property type="match status" value="1"/>
</dbReference>
<evidence type="ECO:0000256" key="5">
    <source>
        <dbReference type="ARBA" id="ARBA00022452"/>
    </source>
</evidence>
<dbReference type="InterPro" id="IPR011049">
    <property type="entry name" value="Serralysin-like_metalloprot_C"/>
</dbReference>
<dbReference type="SUPFAM" id="SSF54523">
    <property type="entry name" value="Pili subunits"/>
    <property type="match status" value="1"/>
</dbReference>
<evidence type="ECO:0000256" key="10">
    <source>
        <dbReference type="ARBA" id="ARBA00023237"/>
    </source>
</evidence>
<organism evidence="15 16">
    <name type="scientific">Haemophilus haemolyticus</name>
    <dbReference type="NCBI Taxonomy" id="726"/>
    <lineage>
        <taxon>Bacteria</taxon>
        <taxon>Pseudomonadati</taxon>
        <taxon>Pseudomonadota</taxon>
        <taxon>Gammaproteobacteria</taxon>
        <taxon>Pasteurellales</taxon>
        <taxon>Pasteurellaceae</taxon>
        <taxon>Haemophilus</taxon>
    </lineage>
</organism>
<evidence type="ECO:0000259" key="13">
    <source>
        <dbReference type="Pfam" id="PF05662"/>
    </source>
</evidence>
<keyword evidence="5" id="KW-1134">Transmembrane beta strand</keyword>
<evidence type="ECO:0000256" key="9">
    <source>
        <dbReference type="ARBA" id="ARBA00023136"/>
    </source>
</evidence>
<dbReference type="Proteomes" id="UP000590599">
    <property type="component" value="Unassembled WGS sequence"/>
</dbReference>